<comment type="similarity">
    <text evidence="1">Belongs to the TCP10 family.</text>
</comment>
<keyword evidence="5" id="KW-1185">Reference proteome</keyword>
<dbReference type="GO" id="GO:0015631">
    <property type="term" value="F:tubulin binding"/>
    <property type="evidence" value="ECO:0007669"/>
    <property type="project" value="TreeGrafter"/>
</dbReference>
<feature type="region of interest" description="Disordered" evidence="3">
    <location>
        <begin position="20"/>
        <end position="112"/>
    </location>
</feature>
<dbReference type="GO" id="GO:0005813">
    <property type="term" value="C:centrosome"/>
    <property type="evidence" value="ECO:0007669"/>
    <property type="project" value="TreeGrafter"/>
</dbReference>
<dbReference type="GO" id="GO:0061511">
    <property type="term" value="P:centriole elongation"/>
    <property type="evidence" value="ECO:0007669"/>
    <property type="project" value="TreeGrafter"/>
</dbReference>
<keyword evidence="2" id="KW-0175">Coiled coil</keyword>
<accession>A0A7K9DDZ4</accession>
<dbReference type="OrthoDB" id="10252174at2759"/>
<organism evidence="4 5">
    <name type="scientific">Hemiprocne comata</name>
    <dbReference type="NCBI Taxonomy" id="243314"/>
    <lineage>
        <taxon>Eukaryota</taxon>
        <taxon>Metazoa</taxon>
        <taxon>Chordata</taxon>
        <taxon>Craniata</taxon>
        <taxon>Vertebrata</taxon>
        <taxon>Euteleostomi</taxon>
        <taxon>Archelosauria</taxon>
        <taxon>Archosauria</taxon>
        <taxon>Dinosauria</taxon>
        <taxon>Saurischia</taxon>
        <taxon>Theropoda</taxon>
        <taxon>Coelurosauria</taxon>
        <taxon>Aves</taxon>
        <taxon>Neognathae</taxon>
        <taxon>Neoaves</taxon>
        <taxon>Strisores</taxon>
        <taxon>Apodiformes</taxon>
        <taxon>Apodidae</taxon>
        <taxon>Hemiprocninae</taxon>
        <taxon>Hemiprocne</taxon>
    </lineage>
</organism>
<dbReference type="InterPro" id="IPR026581">
    <property type="entry name" value="TCP10L/CENPJ"/>
</dbReference>
<evidence type="ECO:0000256" key="2">
    <source>
        <dbReference type="SAM" id="Coils"/>
    </source>
</evidence>
<feature type="compositionally biased region" description="Basic and acidic residues" evidence="3">
    <location>
        <begin position="345"/>
        <end position="360"/>
    </location>
</feature>
<name>A0A7K9DDZ4_9AVES</name>
<evidence type="ECO:0000256" key="1">
    <source>
        <dbReference type="ARBA" id="ARBA00005627"/>
    </source>
</evidence>
<comment type="caution">
    <text evidence="4">The sequence shown here is derived from an EMBL/GenBank/DDBJ whole genome shotgun (WGS) entry which is preliminary data.</text>
</comment>
<dbReference type="PANTHER" id="PTHR10331:SF25">
    <property type="entry name" value="T-COMPLEX PROTEIN 10A-RELATED"/>
    <property type="match status" value="1"/>
</dbReference>
<dbReference type="EMBL" id="VWZJ01008777">
    <property type="protein sequence ID" value="NXG62322.1"/>
    <property type="molecule type" value="Genomic_DNA"/>
</dbReference>
<protein>
    <submittedName>
        <fullName evidence="4">CENPJ protein</fullName>
    </submittedName>
</protein>
<feature type="non-terminal residue" evidence="4">
    <location>
        <position position="1"/>
    </location>
</feature>
<reference evidence="4 5" key="1">
    <citation type="submission" date="2019-09" db="EMBL/GenBank/DDBJ databases">
        <title>Bird 10,000 Genomes (B10K) Project - Family phase.</title>
        <authorList>
            <person name="Zhang G."/>
        </authorList>
    </citation>
    <scope>NUCLEOTIDE SEQUENCE [LARGE SCALE GENOMIC DNA]</scope>
    <source>
        <strain evidence="4">B10K-DU-001-23</strain>
        <tissue evidence="4">Muscle</tissue>
    </source>
</reference>
<evidence type="ECO:0000313" key="4">
    <source>
        <dbReference type="EMBL" id="NXG62322.1"/>
    </source>
</evidence>
<dbReference type="AlphaFoldDB" id="A0A7K9DDZ4"/>
<gene>
    <name evidence="4" type="primary">Cenpj_3</name>
    <name evidence="4" type="ORF">HEMCOM_R14936</name>
</gene>
<sequence>MQKGTNEKKADCDLAEWEIKAQTDCDVQSAEEKQDLGGDEETKEKPVDSPQRRWPEILQPRPETVTEMNLQVGEERETHHLDSVEQAGRTDGRPVEGSLKKDPNRVDQPLGRHFTEGAKTSSEVLQKHSPLQDLETDHIKEAEWSAGPVLTQGQKWGQVCLQELVSASQRSESKRQIHTGFKMVNDKIVKITHSSPEAVQKGSLSSTLQQEWQRKGTTALTWHVASLSCDSSCLSSNSDDDPKSHHAQYSSQHGPQGLDHTDRHLDVSDGDYISDEPSGTEKTSVKKCSRSTPRKQDIQVISRQPALSSSTSSSDSTTGAVKWKGSKAHSPLQQSLLHLTRSRRVHEPESKNEGRARDVKSQYLPSSAVTGDIPAFEIKETPSVEEPQKKLFTDPLDIFIEETRNIITRGLETGIYHGGTPSLTRVKEEQEKAMHYLRTRMDQLKIDRSQELTHPLEYNRDQIHSWQKEKIAHSTFKGTARVTGENVKVEEIQILKQQIAGLQEEFKRNETCWHAAYSKLRDQVEMLTRQNMELRDELRVSEYQRRKAEKNPEVVNFINRKSETPVAEAILQETAPSSKQEDRSRRDNHNSHSISHVGPKTSLQKHLFRDVNSKVVHQPSPTGRRTDDRKSPGAVSHLSGFKEPNSSAYGKGRSFPISDSSEDMPLSLKHRNNTCSFTLCSNNEETE</sequence>
<dbReference type="PANTHER" id="PTHR10331">
    <property type="entry name" value="T COMPLEX PROTEIN 10"/>
    <property type="match status" value="1"/>
</dbReference>
<feature type="region of interest" description="Disordered" evidence="3">
    <location>
        <begin position="567"/>
        <end position="662"/>
    </location>
</feature>
<dbReference type="Proteomes" id="UP000518305">
    <property type="component" value="Unassembled WGS sequence"/>
</dbReference>
<dbReference type="GO" id="GO:0005814">
    <property type="term" value="C:centriole"/>
    <property type="evidence" value="ECO:0007669"/>
    <property type="project" value="TreeGrafter"/>
</dbReference>
<feature type="compositionally biased region" description="Basic and acidic residues" evidence="3">
    <location>
        <begin position="30"/>
        <end position="55"/>
    </location>
</feature>
<evidence type="ECO:0000313" key="5">
    <source>
        <dbReference type="Proteomes" id="UP000518305"/>
    </source>
</evidence>
<feature type="coiled-coil region" evidence="2">
    <location>
        <begin position="485"/>
        <end position="551"/>
    </location>
</feature>
<feature type="non-terminal residue" evidence="4">
    <location>
        <position position="687"/>
    </location>
</feature>
<proteinExistence type="inferred from homology"/>
<feature type="compositionally biased region" description="Basic and acidic residues" evidence="3">
    <location>
        <begin position="579"/>
        <end position="590"/>
    </location>
</feature>
<feature type="compositionally biased region" description="Low complexity" evidence="3">
    <location>
        <begin position="308"/>
        <end position="318"/>
    </location>
</feature>
<feature type="compositionally biased region" description="Basic and acidic residues" evidence="3">
    <location>
        <begin position="73"/>
        <end position="105"/>
    </location>
</feature>
<evidence type="ECO:0000256" key="3">
    <source>
        <dbReference type="SAM" id="MobiDB-lite"/>
    </source>
</evidence>
<dbReference type="GO" id="GO:0060271">
    <property type="term" value="P:cilium assembly"/>
    <property type="evidence" value="ECO:0007669"/>
    <property type="project" value="TreeGrafter"/>
</dbReference>
<feature type="region of interest" description="Disordered" evidence="3">
    <location>
        <begin position="233"/>
        <end position="363"/>
    </location>
</feature>